<sequence length="126" mass="14166">MTDNDQARRNIDIVTTAMRELFVEKDLTALDRYWAEPYVQHSPQLPDGLDTLRAAVPGLEGFSWDPQRVAAQGDLVFTHSLVHGWGPGPTVIVDIFRLENDRIVEHWDVVQDLVRPEATASGNSMV</sequence>
<gene>
    <name evidence="2" type="ORF">P5W92_07595</name>
</gene>
<keyword evidence="3" id="KW-1185">Reference proteome</keyword>
<comment type="caution">
    <text evidence="2">The sequence shown here is derived from an EMBL/GenBank/DDBJ whole genome shotgun (WGS) entry which is preliminary data.</text>
</comment>
<dbReference type="Proteomes" id="UP001237194">
    <property type="component" value="Unassembled WGS sequence"/>
</dbReference>
<dbReference type="EMBL" id="JARWAF010000003">
    <property type="protein sequence ID" value="MDJ1640265.1"/>
    <property type="molecule type" value="Genomic_DNA"/>
</dbReference>
<reference evidence="2 3" key="1">
    <citation type="submission" date="2023-04" db="EMBL/GenBank/DDBJ databases">
        <title>A novel species of the genus Streptomyces: Streptomyces pakalii sp. nov. isolated from a Mexican soil jungle.</title>
        <authorList>
            <person name="Chavez-Hernandez M.A."/>
            <person name="Ortiz-Alvarez J."/>
            <person name="Villa-Tanaca L."/>
            <person name="Hernandez-Rodriguez C."/>
        </authorList>
    </citation>
    <scope>NUCLEOTIDE SEQUENCE [LARGE SCALE GENOMIC DNA]</scope>
    <source>
        <strain evidence="2 3">ENCB-J15</strain>
    </source>
</reference>
<evidence type="ECO:0000313" key="3">
    <source>
        <dbReference type="Proteomes" id="UP001237194"/>
    </source>
</evidence>
<organism evidence="2 3">
    <name type="scientific">Streptomyces pakalii</name>
    <dbReference type="NCBI Taxonomy" id="3036494"/>
    <lineage>
        <taxon>Bacteria</taxon>
        <taxon>Bacillati</taxon>
        <taxon>Actinomycetota</taxon>
        <taxon>Actinomycetes</taxon>
        <taxon>Kitasatosporales</taxon>
        <taxon>Streptomycetaceae</taxon>
        <taxon>Streptomyces</taxon>
    </lineage>
</organism>
<dbReference type="Pfam" id="PF12680">
    <property type="entry name" value="SnoaL_2"/>
    <property type="match status" value="1"/>
</dbReference>
<dbReference type="InterPro" id="IPR037401">
    <property type="entry name" value="SnoaL-like"/>
</dbReference>
<dbReference type="Gene3D" id="3.10.450.50">
    <property type="match status" value="1"/>
</dbReference>
<dbReference type="SUPFAM" id="SSF54427">
    <property type="entry name" value="NTF2-like"/>
    <property type="match status" value="1"/>
</dbReference>
<evidence type="ECO:0000313" key="2">
    <source>
        <dbReference type="EMBL" id="MDJ1640265.1"/>
    </source>
</evidence>
<name>A0ABT7D384_9ACTN</name>
<proteinExistence type="predicted"/>
<evidence type="ECO:0000259" key="1">
    <source>
        <dbReference type="Pfam" id="PF12680"/>
    </source>
</evidence>
<feature type="domain" description="SnoaL-like" evidence="1">
    <location>
        <begin position="17"/>
        <end position="106"/>
    </location>
</feature>
<dbReference type="InterPro" id="IPR032710">
    <property type="entry name" value="NTF2-like_dom_sf"/>
</dbReference>
<accession>A0ABT7D384</accession>
<dbReference type="RefSeq" id="WP_283892432.1">
    <property type="nucleotide sequence ID" value="NZ_JARWAF010000003.1"/>
</dbReference>
<protein>
    <submittedName>
        <fullName evidence="2">Nuclear transport factor 2 family protein</fullName>
    </submittedName>
</protein>